<evidence type="ECO:0000256" key="1">
    <source>
        <dbReference type="SAM" id="MobiDB-lite"/>
    </source>
</evidence>
<keyword evidence="3" id="KW-1185">Reference proteome</keyword>
<evidence type="ECO:0000313" key="2">
    <source>
        <dbReference type="EMBL" id="WND02648.1"/>
    </source>
</evidence>
<reference evidence="2" key="1">
    <citation type="submission" date="2023-04" db="EMBL/GenBank/DDBJ databases">
        <title>Complete genome sequence of Temperatibacter marinus.</title>
        <authorList>
            <person name="Rong J.-C."/>
            <person name="Yi M.-L."/>
            <person name="Zhao Q."/>
        </authorList>
    </citation>
    <scope>NUCLEOTIDE SEQUENCE</scope>
    <source>
        <strain evidence="2">NBRC 110045</strain>
    </source>
</reference>
<dbReference type="InterPro" id="IPR019027">
    <property type="entry name" value="Pilus_biogenesis_CpaD-related"/>
</dbReference>
<organism evidence="2 3">
    <name type="scientific">Temperatibacter marinus</name>
    <dbReference type="NCBI Taxonomy" id="1456591"/>
    <lineage>
        <taxon>Bacteria</taxon>
        <taxon>Pseudomonadati</taxon>
        <taxon>Pseudomonadota</taxon>
        <taxon>Alphaproteobacteria</taxon>
        <taxon>Kordiimonadales</taxon>
        <taxon>Temperatibacteraceae</taxon>
        <taxon>Temperatibacter</taxon>
    </lineage>
</organism>
<evidence type="ECO:0000313" key="3">
    <source>
        <dbReference type="Proteomes" id="UP001268683"/>
    </source>
</evidence>
<dbReference type="Pfam" id="PF09476">
    <property type="entry name" value="Pilus_CpaD"/>
    <property type="match status" value="1"/>
</dbReference>
<dbReference type="PROSITE" id="PS51257">
    <property type="entry name" value="PROKAR_LIPOPROTEIN"/>
    <property type="match status" value="1"/>
</dbReference>
<dbReference type="RefSeq" id="WP_310798484.1">
    <property type="nucleotide sequence ID" value="NZ_CP123872.1"/>
</dbReference>
<dbReference type="Proteomes" id="UP001268683">
    <property type="component" value="Chromosome"/>
</dbReference>
<protein>
    <submittedName>
        <fullName evidence="2">CpaD family pilus assembly lipoprotein</fullName>
    </submittedName>
</protein>
<keyword evidence="2" id="KW-0449">Lipoprotein</keyword>
<dbReference type="AlphaFoldDB" id="A0AA52HAI9"/>
<feature type="region of interest" description="Disordered" evidence="1">
    <location>
        <begin position="174"/>
        <end position="211"/>
    </location>
</feature>
<gene>
    <name evidence="2" type="ORF">QGN29_13935</name>
</gene>
<accession>A0AA52HAI9</accession>
<dbReference type="KEGG" id="tmk:QGN29_13935"/>
<sequence length="211" mass="22822">MIKSIKLIAIVAAVYGTTACQETSPYTREGDLVKRSTVSMVRVSHDVLAEEDQTSTLSEKSKKELVKFLRETKVRYSDVALLDIGQDVDAQRQQDLMNFLKSKGVKVAGTGIFGKQPAYGGIKLYIERHIVQVPECGNWAESSHTSRTHNQATPNLGCATARNLGLMVANPQDLLRGEKSKRSNTKGAVDAVKGEGNQSSASSSSVPGLNL</sequence>
<name>A0AA52HAI9_9PROT</name>
<dbReference type="EMBL" id="CP123872">
    <property type="protein sequence ID" value="WND02648.1"/>
    <property type="molecule type" value="Genomic_DNA"/>
</dbReference>
<proteinExistence type="predicted"/>